<dbReference type="Pfam" id="PF07707">
    <property type="entry name" value="BACK"/>
    <property type="match status" value="1"/>
</dbReference>
<dbReference type="InterPro" id="IPR011333">
    <property type="entry name" value="SKP1/BTB/POZ_sf"/>
</dbReference>
<dbReference type="InterPro" id="IPR015915">
    <property type="entry name" value="Kelch-typ_b-propeller"/>
</dbReference>
<reference evidence="5" key="1">
    <citation type="journal article" date="2023" name="Insect Mol. Biol.">
        <title>Genome sequencing provides insights into the evolution of gene families encoding plant cell wall-degrading enzymes in longhorned beetles.</title>
        <authorList>
            <person name="Shin N.R."/>
            <person name="Okamura Y."/>
            <person name="Kirsch R."/>
            <person name="Pauchet Y."/>
        </authorList>
    </citation>
    <scope>NUCLEOTIDE SEQUENCE</scope>
    <source>
        <strain evidence="5">RBIC_L_NR</strain>
    </source>
</reference>
<feature type="domain" description="BTB" evidence="4">
    <location>
        <begin position="4"/>
        <end position="71"/>
    </location>
</feature>
<dbReference type="Pfam" id="PF00651">
    <property type="entry name" value="BTB"/>
    <property type="match status" value="1"/>
</dbReference>
<accession>A0AAV8YKV8</accession>
<sequence length="586" mass="68798">MCSEEIILEIEDTPIVCKKEELIAHSDYFKAMLEGNFIESSKRVIRLEGVDLRAMNIILTLLWDESYLIQNEDILIVLQAACMLQFVNIRNICLEQIIEMLSPKNCIKIWHVTEQLNIKPLFLNAKAMALEEFLEIKDTDCILELSLEEIYYYLGHIHLKTDNELSVFQTAMKWWYENNSQCVENPMKNLLKLLSCVDYQSLLDNYLRETMTYPDIASNLEVTQILSCILQIKNGHSVADFSEVCQERARLLYNSKSRMSPVLPCILVNFIQLEGKNKKAKVSKEQDYVVYYDHNLREFKRLFDIDGQKCHGLDGFKLVGYKEFAFMYGGEFLIGKGNWNYNFWVFDTIRERWERKCVLPFPRRHFETCMVGTNLYIIGGTGVFRVIQENMFWYNYKEDKWSTQIMLPFPGRQLKCCNFLNQLFILNISNKCGFFFNEKTFVWKKMEIAIDDGVINNLSDFSIFSYKNSLYIKGKSLIEFVVMEKEIVLISIKDVTNIVCDKMELVLCNNIVYTFYKYRYEDNDTYSLEIYNLETGDIDFVFKDAPSDTVIDIDGNQFIVSSSLKIFAFQHHNLVEDNILVNNCFE</sequence>
<dbReference type="SMART" id="SM00875">
    <property type="entry name" value="BACK"/>
    <property type="match status" value="1"/>
</dbReference>
<keyword evidence="1" id="KW-0880">Kelch repeat</keyword>
<evidence type="ECO:0000313" key="5">
    <source>
        <dbReference type="EMBL" id="KAJ8951199.1"/>
    </source>
</evidence>
<dbReference type="Gene3D" id="3.30.710.10">
    <property type="entry name" value="Potassium Channel Kv1.1, Chain A"/>
    <property type="match status" value="1"/>
</dbReference>
<dbReference type="PANTHER" id="PTHR24412">
    <property type="entry name" value="KELCH PROTEIN"/>
    <property type="match status" value="1"/>
</dbReference>
<dbReference type="InterPro" id="IPR000210">
    <property type="entry name" value="BTB/POZ_dom"/>
</dbReference>
<dbReference type="EMBL" id="JANEYF010002127">
    <property type="protein sequence ID" value="KAJ8951199.1"/>
    <property type="molecule type" value="Genomic_DNA"/>
</dbReference>
<keyword evidence="6" id="KW-1185">Reference proteome</keyword>
<organism evidence="5 6">
    <name type="scientific">Rhamnusium bicolor</name>
    <dbReference type="NCBI Taxonomy" id="1586634"/>
    <lineage>
        <taxon>Eukaryota</taxon>
        <taxon>Metazoa</taxon>
        <taxon>Ecdysozoa</taxon>
        <taxon>Arthropoda</taxon>
        <taxon>Hexapoda</taxon>
        <taxon>Insecta</taxon>
        <taxon>Pterygota</taxon>
        <taxon>Neoptera</taxon>
        <taxon>Endopterygota</taxon>
        <taxon>Coleoptera</taxon>
        <taxon>Polyphaga</taxon>
        <taxon>Cucujiformia</taxon>
        <taxon>Chrysomeloidea</taxon>
        <taxon>Cerambycidae</taxon>
        <taxon>Lepturinae</taxon>
        <taxon>Rhagiini</taxon>
        <taxon>Rhamnusium</taxon>
    </lineage>
</organism>
<evidence type="ECO:0000313" key="6">
    <source>
        <dbReference type="Proteomes" id="UP001162156"/>
    </source>
</evidence>
<dbReference type="PROSITE" id="PS50097">
    <property type="entry name" value="BTB"/>
    <property type="match status" value="1"/>
</dbReference>
<dbReference type="Pfam" id="PF01344">
    <property type="entry name" value="Kelch_1"/>
    <property type="match status" value="1"/>
</dbReference>
<protein>
    <recommendedName>
        <fullName evidence="4">BTB domain-containing protein</fullName>
    </recommendedName>
</protein>
<name>A0AAV8YKV8_9CUCU</name>
<proteinExistence type="predicted"/>
<dbReference type="InterPro" id="IPR011705">
    <property type="entry name" value="BACK"/>
</dbReference>
<comment type="caution">
    <text evidence="5">The sequence shown here is derived from an EMBL/GenBank/DDBJ whole genome shotgun (WGS) entry which is preliminary data.</text>
</comment>
<dbReference type="Gene3D" id="2.120.10.80">
    <property type="entry name" value="Kelch-type beta propeller"/>
    <property type="match status" value="1"/>
</dbReference>
<dbReference type="InterPro" id="IPR006652">
    <property type="entry name" value="Kelch_1"/>
</dbReference>
<gene>
    <name evidence="5" type="ORF">NQ314_007700</name>
</gene>
<keyword evidence="2" id="KW-0677">Repeat</keyword>
<dbReference type="SMART" id="SM00225">
    <property type="entry name" value="BTB"/>
    <property type="match status" value="1"/>
</dbReference>
<dbReference type="AlphaFoldDB" id="A0AAV8YKV8"/>
<keyword evidence="3" id="KW-0009">Actin-binding</keyword>
<evidence type="ECO:0000256" key="2">
    <source>
        <dbReference type="ARBA" id="ARBA00022737"/>
    </source>
</evidence>
<evidence type="ECO:0000256" key="3">
    <source>
        <dbReference type="ARBA" id="ARBA00023203"/>
    </source>
</evidence>
<dbReference type="PANTHER" id="PTHR24412:SF419">
    <property type="entry name" value="KELCH-LIKE PROTEIN 20"/>
    <property type="match status" value="1"/>
</dbReference>
<dbReference type="Proteomes" id="UP001162156">
    <property type="component" value="Unassembled WGS sequence"/>
</dbReference>
<evidence type="ECO:0000256" key="1">
    <source>
        <dbReference type="ARBA" id="ARBA00022441"/>
    </source>
</evidence>
<dbReference type="SUPFAM" id="SSF54695">
    <property type="entry name" value="POZ domain"/>
    <property type="match status" value="1"/>
</dbReference>
<dbReference type="SUPFAM" id="SSF117281">
    <property type="entry name" value="Kelch motif"/>
    <property type="match status" value="1"/>
</dbReference>
<dbReference type="Gene3D" id="1.25.40.420">
    <property type="match status" value="1"/>
</dbReference>
<dbReference type="GO" id="GO:0003779">
    <property type="term" value="F:actin binding"/>
    <property type="evidence" value="ECO:0007669"/>
    <property type="project" value="UniProtKB-KW"/>
</dbReference>
<evidence type="ECO:0000259" key="4">
    <source>
        <dbReference type="PROSITE" id="PS50097"/>
    </source>
</evidence>